<evidence type="ECO:0000256" key="8">
    <source>
        <dbReference type="ARBA" id="ARBA00023054"/>
    </source>
</evidence>
<dbReference type="GeneID" id="106071145"/>
<feature type="region of interest" description="Disordered" evidence="10">
    <location>
        <begin position="1925"/>
        <end position="2042"/>
    </location>
</feature>
<dbReference type="SMART" id="SM00109">
    <property type="entry name" value="C1"/>
    <property type="match status" value="1"/>
</dbReference>
<dbReference type="Gene3D" id="1.20.900.10">
    <property type="entry name" value="Dbl homology (DH) domain"/>
    <property type="match status" value="1"/>
</dbReference>
<feature type="compositionally biased region" description="Polar residues" evidence="10">
    <location>
        <begin position="941"/>
        <end position="954"/>
    </location>
</feature>
<dbReference type="Gene3D" id="2.30.29.30">
    <property type="entry name" value="Pleckstrin-homology domain (PH domain)/Phosphotyrosine-binding domain (PTB)"/>
    <property type="match status" value="1"/>
</dbReference>
<dbReference type="InterPro" id="IPR000219">
    <property type="entry name" value="DH_dom"/>
</dbReference>
<dbReference type="GO" id="GO:0005737">
    <property type="term" value="C:cytoplasm"/>
    <property type="evidence" value="ECO:0007669"/>
    <property type="project" value="UniProtKB-SubCell"/>
</dbReference>
<dbReference type="SUPFAM" id="SSF57889">
    <property type="entry name" value="Cysteine-rich domain"/>
    <property type="match status" value="1"/>
</dbReference>
<dbReference type="GO" id="GO:0008270">
    <property type="term" value="F:zinc ion binding"/>
    <property type="evidence" value="ECO:0007669"/>
    <property type="project" value="UniProtKB-KW"/>
</dbReference>
<keyword evidence="14" id="KW-1185">Reference proteome</keyword>
<sequence>MIINDKDFVSMAFNPVYSPVYGGGTLEVHLDLEQINLAEGRYFVVFEGTRRRHVVSAFSNQPLNTCLYAYIPGNDVAEDVHVTLIQLIEESNTYLPLAQCYFRYEYDSTFYLTKFLVSSVYNVQALETLELIKSDRFDLSNEVLSTLDTRLSTALRNTNLTRDWHLLGGDLITDTHCEERETLLHFCARLGLRQVADFLLNQPGSQDALRICNKHGELPCTIARQNGFHDLAEMLSGYNTHGLVTTDHDTVEMDNAVLRSYGNGSTSLTSYLDSPSLERSVENEINFLKETEDMIRLQREIPGTQYYNSERPRPRPRHTGASRSMPTLPLEQEIEVSLDRLLQQQIIHCNTSQSFLRTSSLPASDGGCDEGRQSRETGSFDESSIDGGASDVDGGAPNSIRPSTLRPPTLSGEELSTKNLAYSVLEYSLSGVRDLVEDIFHFRDSQFQSRLGSKELKKQSLSRRSSSCPSLNEPVVLVRVTPLEDGDHHKSMHDLVSELKEPSQHISSDLLYNSGSFNKEGSFDKGIRICVNGVTVDSSEDFPVTTGSPSRNLLDPVSQKVSKYGHEQEDMPDYRRSWQHSDVTSGSSFDRKDRARILAMTGKSLSLTSLEGDDGSEDEDEEGHYNDLNHYNKVISIPSQRPAEDALSISPVDSNGSSPSSLGSGREMPDPGVVGPQKSTNDLLLSSHNTKSLSDLTIASESSVKSMGEPLHQSSLDSHPMLRQYQANMSLSVPHSTMTKSLSTPSIPNAMENSSDTSNRERQGKHHEELQYYFNEDFDAQFQRQKEIEEEEEEDGTHKKNDEHSPNESDEKSGKLTRKDDKKKAKSINVLSRLHNSYRTRKTKDKDTKVKERHHYVAISISNSTVCDVCHKPMANKAALKCENCLINVHEHNCKDHILHCDKTRNKALSREGSAHGPHSPTQMTQAGHSPTPTAHGGGQETKQFVPSGTSLRPTHSFKDKRTEPAPTKTQPGQLPAPSLQQQHRHSMPSLFGSPPNTTLSFLQWPAANMGRFNVLDKAISEESEVDTTTVSVTYGPSNMTDTISESMESLDGVVPTETSWLDEEPELQLNIEEREAWSVTVDRKVLKKLGAKDIKRQDTIWELINTEKQYVKRLKIMQKIFAQSMLHDLNFTPDQVDRLFPKLDELVELHSNFLKELLLRQTKNEDRSIDDIGDLLINQFGSSTAHKMKSVYGVFCSKHTEAMQLYKEFIKMDRKFQNFARKCTNLPVCEKRDISDFILGVTVRLSKYPILIEAVHKGTKDKKDRENLSQALLLCKEVVQHVDKKVAAYEKLMDIQSKLDNRAVIYKNKKFKRQDLNADNRELVHAGKIGWKSARGRVYDVLAVVLTDLIVFLQKNEQKYTFLMLDNKSCVIPLYRLLVREKRDAKDSLGIYMISQNKTTPEMYELVCQSTAQREEWIKILQEAIRQCPPDVEPELWPATNPAASVTSQEEEKKRSDEHANHIKIILEQLHQKDDAIKEFCDEKNKLILELREISAPKNNAGSRPNSQEMISGTESMEIVHAAMQEASHLTTILQGSGTQLSRSVSSVGEHHSNTFVATPVPKRAETFAGFDSSHDSPKLSEMKQRFINNGLEGEEDGSCSIQSLDQTDEPCLSDIPEASHTGKDVGMTELKLNSSPYAGPYLHGGNAHLWEEQAQSDRSSDRGSLGELSAASVTSLIPSPSNQEQMTSIFHLVQYLNKLMNLTATQCTKVESLSAELAEAKEEIAKLSADMQQGRRSVYKHDQLEELRNLQENISRERQEWERTKLFDKTVLEKEREKLEIERREIEKEKADLHLRKEAFKREKEALQRQIDLMKEQGILTGEQIDLDKMDKLISQQQRPISHTRSASADFYRTVTVNEVEQLASGDSKSLSGMSRQARNSVSSGINQPNTSVQTSKQPTLPVHLLSARNEQRVGGRNVQHLPLRLANNPGSNSPQSAISLSASYSGQQPLTSRAGSTSLNRVQSMSASTNPYSGDSITSKFMKMADHKGKSPSVSNVNQASHKPPAPQPGAASQKPHANLTNQTPATETEEDKDAIIYF</sequence>
<feature type="region of interest" description="Disordered" evidence="10">
    <location>
        <begin position="733"/>
        <end position="765"/>
    </location>
</feature>
<dbReference type="SMART" id="SM00325">
    <property type="entry name" value="RhoGEF"/>
    <property type="match status" value="1"/>
</dbReference>
<name>A0A9W2ZRB4_BIOGL</name>
<feature type="domain" description="PH" evidence="11">
    <location>
        <begin position="1323"/>
        <end position="1427"/>
    </location>
</feature>
<evidence type="ECO:0000259" key="12">
    <source>
        <dbReference type="PROSITE" id="PS50010"/>
    </source>
</evidence>
<dbReference type="Gene3D" id="1.25.40.20">
    <property type="entry name" value="Ankyrin repeat-containing domain"/>
    <property type="match status" value="1"/>
</dbReference>
<feature type="compositionally biased region" description="Polar residues" evidence="10">
    <location>
        <begin position="1931"/>
        <end position="1982"/>
    </location>
</feature>
<reference evidence="15" key="1">
    <citation type="submission" date="2025-08" db="UniProtKB">
        <authorList>
            <consortium name="RefSeq"/>
        </authorList>
    </citation>
    <scope>IDENTIFICATION</scope>
</reference>
<dbReference type="RefSeq" id="XP_055877508.1">
    <property type="nucleotide sequence ID" value="XM_056021533.1"/>
</dbReference>
<evidence type="ECO:0000256" key="4">
    <source>
        <dbReference type="ARBA" id="ARBA00022658"/>
    </source>
</evidence>
<dbReference type="InterPro" id="IPR041020">
    <property type="entry name" value="PH_16"/>
</dbReference>
<keyword evidence="6" id="KW-0863">Zinc-finger</keyword>
<feature type="compositionally biased region" description="Low complexity" evidence="10">
    <location>
        <begin position="648"/>
        <end position="665"/>
    </location>
</feature>
<feature type="region of interest" description="Disordered" evidence="10">
    <location>
        <begin position="1868"/>
        <end position="1902"/>
    </location>
</feature>
<dbReference type="PROSITE" id="PS50003">
    <property type="entry name" value="PH_DOMAIN"/>
    <property type="match status" value="1"/>
</dbReference>
<dbReference type="InterPro" id="IPR046349">
    <property type="entry name" value="C1-like_sf"/>
</dbReference>
<dbReference type="InterPro" id="IPR001849">
    <property type="entry name" value="PH_domain"/>
</dbReference>
<dbReference type="SUPFAM" id="SSF50729">
    <property type="entry name" value="PH domain-like"/>
    <property type="match status" value="1"/>
</dbReference>
<evidence type="ECO:0000256" key="2">
    <source>
        <dbReference type="ARBA" id="ARBA00022490"/>
    </source>
</evidence>
<dbReference type="InterPro" id="IPR051632">
    <property type="entry name" value="Rho_GEF"/>
</dbReference>
<gene>
    <name evidence="15" type="primary">LOC106071145</name>
</gene>
<feature type="compositionally biased region" description="Basic and acidic residues" evidence="10">
    <location>
        <begin position="564"/>
        <end position="576"/>
    </location>
</feature>
<evidence type="ECO:0000256" key="9">
    <source>
        <dbReference type="SAM" id="Coils"/>
    </source>
</evidence>
<feature type="region of interest" description="Disordered" evidence="10">
    <location>
        <begin position="787"/>
        <end position="826"/>
    </location>
</feature>
<feature type="compositionally biased region" description="Polar residues" evidence="10">
    <location>
        <begin position="1995"/>
        <end position="2004"/>
    </location>
</feature>
<feature type="region of interest" description="Disordered" evidence="10">
    <location>
        <begin position="563"/>
        <end position="589"/>
    </location>
</feature>
<feature type="region of interest" description="Disordered" evidence="10">
    <location>
        <begin position="299"/>
        <end position="328"/>
    </location>
</feature>
<evidence type="ECO:0000313" key="14">
    <source>
        <dbReference type="Proteomes" id="UP001165740"/>
    </source>
</evidence>
<feature type="region of interest" description="Disordered" evidence="10">
    <location>
        <begin position="358"/>
        <end position="412"/>
    </location>
</feature>
<dbReference type="SMART" id="SM00233">
    <property type="entry name" value="PH"/>
    <property type="match status" value="1"/>
</dbReference>
<feature type="compositionally biased region" description="Polar residues" evidence="10">
    <location>
        <begin position="733"/>
        <end position="757"/>
    </location>
</feature>
<evidence type="ECO:0000256" key="5">
    <source>
        <dbReference type="ARBA" id="ARBA00022723"/>
    </source>
</evidence>
<proteinExistence type="predicted"/>
<dbReference type="GO" id="GO:0005085">
    <property type="term" value="F:guanyl-nucleotide exchange factor activity"/>
    <property type="evidence" value="ECO:0007669"/>
    <property type="project" value="UniProtKB-KW"/>
</dbReference>
<dbReference type="SUPFAM" id="SSF48065">
    <property type="entry name" value="DBL homology domain (DH-domain)"/>
    <property type="match status" value="1"/>
</dbReference>
<evidence type="ECO:0000259" key="13">
    <source>
        <dbReference type="PROSITE" id="PS50081"/>
    </source>
</evidence>
<evidence type="ECO:0000256" key="10">
    <source>
        <dbReference type="SAM" id="MobiDB-lite"/>
    </source>
</evidence>
<dbReference type="InterPro" id="IPR036770">
    <property type="entry name" value="Ankyrin_rpt-contain_sf"/>
</dbReference>
<feature type="compositionally biased region" description="Polar residues" evidence="10">
    <location>
        <begin position="920"/>
        <end position="933"/>
    </location>
</feature>
<dbReference type="Pfam" id="PF17838">
    <property type="entry name" value="PH_16"/>
    <property type="match status" value="1"/>
</dbReference>
<feature type="compositionally biased region" description="Basic and acidic residues" evidence="10">
    <location>
        <begin position="796"/>
        <end position="823"/>
    </location>
</feature>
<dbReference type="Gene3D" id="3.30.60.20">
    <property type="match status" value="1"/>
</dbReference>
<dbReference type="PROSITE" id="PS50010">
    <property type="entry name" value="DH_2"/>
    <property type="match status" value="1"/>
</dbReference>
<evidence type="ECO:0000256" key="1">
    <source>
        <dbReference type="ARBA" id="ARBA00004496"/>
    </source>
</evidence>
<keyword evidence="2" id="KW-0963">Cytoplasm</keyword>
<keyword evidence="5" id="KW-0479">Metal-binding</keyword>
<keyword evidence="4" id="KW-0344">Guanine-nucleotide releasing factor</keyword>
<dbReference type="InterPro" id="IPR002219">
    <property type="entry name" value="PKC_DAG/PE"/>
</dbReference>
<feature type="region of interest" description="Disordered" evidence="10">
    <location>
        <begin position="909"/>
        <end position="995"/>
    </location>
</feature>
<dbReference type="OMA" id="EMYEIVC"/>
<keyword evidence="3" id="KW-0597">Phosphoprotein</keyword>
<dbReference type="PROSITE" id="PS50081">
    <property type="entry name" value="ZF_DAG_PE_2"/>
    <property type="match status" value="1"/>
</dbReference>
<dbReference type="Proteomes" id="UP001165740">
    <property type="component" value="Chromosome 1"/>
</dbReference>
<dbReference type="CDD" id="cd13329">
    <property type="entry name" value="PH_RhoGEF"/>
    <property type="match status" value="1"/>
</dbReference>
<evidence type="ECO:0000256" key="6">
    <source>
        <dbReference type="ARBA" id="ARBA00022771"/>
    </source>
</evidence>
<evidence type="ECO:0000259" key="11">
    <source>
        <dbReference type="PROSITE" id="PS50003"/>
    </source>
</evidence>
<feature type="region of interest" description="Disordered" evidence="10">
    <location>
        <begin position="640"/>
        <end position="684"/>
    </location>
</feature>
<evidence type="ECO:0000313" key="15">
    <source>
        <dbReference type="RefSeq" id="XP_055877508.1"/>
    </source>
</evidence>
<dbReference type="InterPro" id="IPR011993">
    <property type="entry name" value="PH-like_dom_sf"/>
</dbReference>
<dbReference type="CDD" id="cd20815">
    <property type="entry name" value="C1_p190RhoGEF-like"/>
    <property type="match status" value="1"/>
</dbReference>
<comment type="subcellular location">
    <subcellularLocation>
        <location evidence="1">Cytoplasm</location>
    </subcellularLocation>
</comment>
<dbReference type="PANTHER" id="PTHR13944:SF21">
    <property type="entry name" value="CYSTS, ISOFORM C"/>
    <property type="match status" value="1"/>
</dbReference>
<feature type="region of interest" description="Disordered" evidence="10">
    <location>
        <begin position="607"/>
        <end position="627"/>
    </location>
</feature>
<feature type="domain" description="DH" evidence="12">
    <location>
        <begin position="1096"/>
        <end position="1286"/>
    </location>
</feature>
<feature type="compositionally biased region" description="Polar residues" evidence="10">
    <location>
        <begin position="1868"/>
        <end position="1901"/>
    </location>
</feature>
<keyword evidence="8 9" id="KW-0175">Coiled coil</keyword>
<feature type="domain" description="Phorbol-ester/DAG-type" evidence="13">
    <location>
        <begin position="853"/>
        <end position="901"/>
    </location>
</feature>
<feature type="compositionally biased region" description="Acidic residues" evidence="10">
    <location>
        <begin position="611"/>
        <end position="622"/>
    </location>
</feature>
<feature type="region of interest" description="Disordered" evidence="10">
    <location>
        <begin position="1433"/>
        <end position="1459"/>
    </location>
</feature>
<dbReference type="GO" id="GO:0035023">
    <property type="term" value="P:regulation of Rho protein signal transduction"/>
    <property type="evidence" value="ECO:0007669"/>
    <property type="project" value="TreeGrafter"/>
</dbReference>
<protein>
    <submittedName>
        <fullName evidence="15">A-kinase anchor protein 13-like isoform X1</fullName>
    </submittedName>
</protein>
<dbReference type="PANTHER" id="PTHR13944">
    <property type="entry name" value="AGAP007712-PA"/>
    <property type="match status" value="1"/>
</dbReference>
<dbReference type="SUPFAM" id="SSF48403">
    <property type="entry name" value="Ankyrin repeat"/>
    <property type="match status" value="1"/>
</dbReference>
<evidence type="ECO:0000256" key="3">
    <source>
        <dbReference type="ARBA" id="ARBA00022553"/>
    </source>
</evidence>
<dbReference type="OrthoDB" id="28045at2759"/>
<keyword evidence="7" id="KW-0862">Zinc</keyword>
<organism evidence="14 15">
    <name type="scientific">Biomphalaria glabrata</name>
    <name type="common">Bloodfluke planorb</name>
    <name type="synonym">Freshwater snail</name>
    <dbReference type="NCBI Taxonomy" id="6526"/>
    <lineage>
        <taxon>Eukaryota</taxon>
        <taxon>Metazoa</taxon>
        <taxon>Spiralia</taxon>
        <taxon>Lophotrochozoa</taxon>
        <taxon>Mollusca</taxon>
        <taxon>Gastropoda</taxon>
        <taxon>Heterobranchia</taxon>
        <taxon>Euthyneura</taxon>
        <taxon>Panpulmonata</taxon>
        <taxon>Hygrophila</taxon>
        <taxon>Lymnaeoidea</taxon>
        <taxon>Planorbidae</taxon>
        <taxon>Biomphalaria</taxon>
    </lineage>
</organism>
<evidence type="ECO:0000256" key="7">
    <source>
        <dbReference type="ARBA" id="ARBA00022833"/>
    </source>
</evidence>
<dbReference type="CDD" id="cd00160">
    <property type="entry name" value="RhoGEF"/>
    <property type="match status" value="1"/>
</dbReference>
<feature type="coiled-coil region" evidence="9">
    <location>
        <begin position="1712"/>
        <end position="1819"/>
    </location>
</feature>
<dbReference type="InterPro" id="IPR035899">
    <property type="entry name" value="DBL_dom_sf"/>
</dbReference>
<dbReference type="Pfam" id="PF00621">
    <property type="entry name" value="RhoGEF"/>
    <property type="match status" value="1"/>
</dbReference>
<accession>A0A9W2ZRB4</accession>